<accession>A0A2G8JKW7</accession>
<keyword evidence="3" id="KW-1185">Reference proteome</keyword>
<name>A0A2G8JKW7_STIJA</name>
<feature type="region of interest" description="Disordered" evidence="1">
    <location>
        <begin position="58"/>
        <end position="105"/>
    </location>
</feature>
<reference evidence="2 3" key="1">
    <citation type="journal article" date="2017" name="PLoS Biol.">
        <title>The sea cucumber genome provides insights into morphological evolution and visceral regeneration.</title>
        <authorList>
            <person name="Zhang X."/>
            <person name="Sun L."/>
            <person name="Yuan J."/>
            <person name="Sun Y."/>
            <person name="Gao Y."/>
            <person name="Zhang L."/>
            <person name="Li S."/>
            <person name="Dai H."/>
            <person name="Hamel J.F."/>
            <person name="Liu C."/>
            <person name="Yu Y."/>
            <person name="Liu S."/>
            <person name="Lin W."/>
            <person name="Guo K."/>
            <person name="Jin S."/>
            <person name="Xu P."/>
            <person name="Storey K.B."/>
            <person name="Huan P."/>
            <person name="Zhang T."/>
            <person name="Zhou Y."/>
            <person name="Zhang J."/>
            <person name="Lin C."/>
            <person name="Li X."/>
            <person name="Xing L."/>
            <person name="Huo D."/>
            <person name="Sun M."/>
            <person name="Wang L."/>
            <person name="Mercier A."/>
            <person name="Li F."/>
            <person name="Yang H."/>
            <person name="Xiang J."/>
        </authorList>
    </citation>
    <scope>NUCLEOTIDE SEQUENCE [LARGE SCALE GENOMIC DNA]</scope>
    <source>
        <strain evidence="2">Shaxun</strain>
        <tissue evidence="2">Muscle</tissue>
    </source>
</reference>
<dbReference type="Proteomes" id="UP000230750">
    <property type="component" value="Unassembled WGS sequence"/>
</dbReference>
<feature type="compositionally biased region" description="Polar residues" evidence="1">
    <location>
        <begin position="194"/>
        <end position="209"/>
    </location>
</feature>
<protein>
    <submittedName>
        <fullName evidence="2">Uncharacterized protein</fullName>
    </submittedName>
</protein>
<proteinExistence type="predicted"/>
<comment type="caution">
    <text evidence="2">The sequence shown here is derived from an EMBL/GenBank/DDBJ whole genome shotgun (WGS) entry which is preliminary data.</text>
</comment>
<organism evidence="2 3">
    <name type="scientific">Stichopus japonicus</name>
    <name type="common">Sea cucumber</name>
    <dbReference type="NCBI Taxonomy" id="307972"/>
    <lineage>
        <taxon>Eukaryota</taxon>
        <taxon>Metazoa</taxon>
        <taxon>Echinodermata</taxon>
        <taxon>Eleutherozoa</taxon>
        <taxon>Echinozoa</taxon>
        <taxon>Holothuroidea</taxon>
        <taxon>Aspidochirotacea</taxon>
        <taxon>Aspidochirotida</taxon>
        <taxon>Stichopodidae</taxon>
        <taxon>Apostichopus</taxon>
    </lineage>
</organism>
<evidence type="ECO:0000313" key="2">
    <source>
        <dbReference type="EMBL" id="PIK36383.1"/>
    </source>
</evidence>
<gene>
    <name evidence="2" type="ORF">BSL78_26787</name>
</gene>
<evidence type="ECO:0000256" key="1">
    <source>
        <dbReference type="SAM" id="MobiDB-lite"/>
    </source>
</evidence>
<feature type="region of interest" description="Disordered" evidence="1">
    <location>
        <begin position="192"/>
        <end position="213"/>
    </location>
</feature>
<dbReference type="AlphaFoldDB" id="A0A2G8JKW7"/>
<dbReference type="EMBL" id="MRZV01001685">
    <property type="protein sequence ID" value="PIK36383.1"/>
    <property type="molecule type" value="Genomic_DNA"/>
</dbReference>
<evidence type="ECO:0000313" key="3">
    <source>
        <dbReference type="Proteomes" id="UP000230750"/>
    </source>
</evidence>
<feature type="compositionally biased region" description="Low complexity" evidence="1">
    <location>
        <begin position="76"/>
        <end position="86"/>
    </location>
</feature>
<sequence length="282" mass="28972">MGHERAMGQNYADVDSVSFKRALDDISSSESSLEADLFSEGSPISSYQLVPVARFGSTITEPPESLSDIASGDPTTESSSDRVSGSGDTGGGLGTELDGLMGEAGGDPVSASLCGGDGAGTGLMGEAGGDFLGAGTGLGSATTGEVKEVRRVNPHPFPPPSWSFLRGSRCARTWRLCLTPTLCHKDIRGGTSAKDMSSFPQSEHTTSLGQAEVSCPRRRQRPHFFLGALGFVPGLPTPEAGTGLTGVTHVSFMPGNKKEGGNVLLEVDPNLSVPVNTPGACA</sequence>